<dbReference type="EMBL" id="QUNO01000026">
    <property type="protein sequence ID" value="REH28588.1"/>
    <property type="molecule type" value="Genomic_DNA"/>
</dbReference>
<sequence length="100" mass="10668">MLIEKYANQASEPTPCDMPTDVLPISCAFFERAILVAANVAANGDGVAARAALAAYRAGHLVDAYYRGGLSYIGSLGRAVTHDSDPMSVHDLLDARIVMW</sequence>
<comment type="caution">
    <text evidence="1">The sequence shown here is derived from an EMBL/GenBank/DDBJ whole genome shotgun (WGS) entry which is preliminary data.</text>
</comment>
<evidence type="ECO:0000313" key="2">
    <source>
        <dbReference type="Proteomes" id="UP000256269"/>
    </source>
</evidence>
<reference evidence="1 2" key="1">
    <citation type="submission" date="2018-08" db="EMBL/GenBank/DDBJ databases">
        <title>Genomic Encyclopedia of Archaeal and Bacterial Type Strains, Phase II (KMG-II): from individual species to whole genera.</title>
        <authorList>
            <person name="Goeker M."/>
        </authorList>
    </citation>
    <scope>NUCLEOTIDE SEQUENCE [LARGE SCALE GENOMIC DNA]</scope>
    <source>
        <strain evidence="1 2">DSM 45791</strain>
    </source>
</reference>
<protein>
    <submittedName>
        <fullName evidence="1">Uncharacterized protein</fullName>
    </submittedName>
</protein>
<dbReference type="Proteomes" id="UP000256269">
    <property type="component" value="Unassembled WGS sequence"/>
</dbReference>
<dbReference type="AlphaFoldDB" id="A0A3E0GV09"/>
<gene>
    <name evidence="1" type="ORF">BCF44_12630</name>
</gene>
<keyword evidence="2" id="KW-1185">Reference proteome</keyword>
<name>A0A3E0GV09_9PSEU</name>
<accession>A0A3E0GV09</accession>
<proteinExistence type="predicted"/>
<evidence type="ECO:0000313" key="1">
    <source>
        <dbReference type="EMBL" id="REH28588.1"/>
    </source>
</evidence>
<dbReference type="RefSeq" id="WP_116181377.1">
    <property type="nucleotide sequence ID" value="NZ_CP144375.1"/>
</dbReference>
<organism evidence="1 2">
    <name type="scientific">Kutzneria buriramensis</name>
    <dbReference type="NCBI Taxonomy" id="1045776"/>
    <lineage>
        <taxon>Bacteria</taxon>
        <taxon>Bacillati</taxon>
        <taxon>Actinomycetota</taxon>
        <taxon>Actinomycetes</taxon>
        <taxon>Pseudonocardiales</taxon>
        <taxon>Pseudonocardiaceae</taxon>
        <taxon>Kutzneria</taxon>
    </lineage>
</organism>